<evidence type="ECO:0000256" key="4">
    <source>
        <dbReference type="ARBA" id="ARBA00039045"/>
    </source>
</evidence>
<dbReference type="RefSeq" id="XP_037170439.1">
    <property type="nucleotide sequence ID" value="XM_037302932.1"/>
</dbReference>
<dbReference type="AlphaFoldDB" id="A0A8H6LA67"/>
<dbReference type="SUPFAM" id="SSF56317">
    <property type="entry name" value="Carbon-nitrogen hydrolase"/>
    <property type="match status" value="1"/>
</dbReference>
<dbReference type="InterPro" id="IPR044149">
    <property type="entry name" value="Nitrilases_CHs"/>
</dbReference>
<dbReference type="Pfam" id="PF00795">
    <property type="entry name" value="CN_hydrolase"/>
    <property type="match status" value="1"/>
</dbReference>
<comment type="similarity">
    <text evidence="1">Belongs to the carbon-nitrogen hydrolase superfamily. Nitrilase family.</text>
</comment>
<evidence type="ECO:0000256" key="3">
    <source>
        <dbReference type="ARBA" id="ARBA00036406"/>
    </source>
</evidence>
<dbReference type="PROSITE" id="PS50263">
    <property type="entry name" value="CN_HYDROLASE"/>
    <property type="match status" value="1"/>
</dbReference>
<dbReference type="InterPro" id="IPR003010">
    <property type="entry name" value="C-N_Hydrolase"/>
</dbReference>
<dbReference type="PANTHER" id="PTHR46044">
    <property type="entry name" value="NITRILASE"/>
    <property type="match status" value="1"/>
</dbReference>
<keyword evidence="2" id="KW-0378">Hydrolase</keyword>
<name>A0A8H6LA67_9LECA</name>
<evidence type="ECO:0000313" key="7">
    <source>
        <dbReference type="Proteomes" id="UP000578531"/>
    </source>
</evidence>
<reference evidence="6 7" key="1">
    <citation type="journal article" date="2020" name="Genomics">
        <title>Complete, high-quality genomes from long-read metagenomic sequencing of two wolf lichen thalli reveals enigmatic genome architecture.</title>
        <authorList>
            <person name="McKenzie S.K."/>
            <person name="Walston R.F."/>
            <person name="Allen J.L."/>
        </authorList>
    </citation>
    <scope>NUCLEOTIDE SEQUENCE [LARGE SCALE GENOMIC DNA]</scope>
    <source>
        <strain evidence="6">WasteWater2</strain>
    </source>
</reference>
<dbReference type="InterPro" id="IPR036526">
    <property type="entry name" value="C-N_Hydrolase_sf"/>
</dbReference>
<dbReference type="EMBL" id="JACCJC010000002">
    <property type="protein sequence ID" value="KAF6241191.1"/>
    <property type="molecule type" value="Genomic_DNA"/>
</dbReference>
<dbReference type="PANTHER" id="PTHR46044:SF14">
    <property type="entry name" value="ARYLACETONITRILASE"/>
    <property type="match status" value="1"/>
</dbReference>
<dbReference type="EC" id="3.5.5.1" evidence="4"/>
<dbReference type="Proteomes" id="UP000578531">
    <property type="component" value="Unassembled WGS sequence"/>
</dbReference>
<comment type="catalytic activity">
    <reaction evidence="3">
        <text>a nitrile + 2 H2O = a carboxylate + NH4(+)</text>
        <dbReference type="Rhea" id="RHEA:21724"/>
        <dbReference type="ChEBI" id="CHEBI:15377"/>
        <dbReference type="ChEBI" id="CHEBI:18379"/>
        <dbReference type="ChEBI" id="CHEBI:28938"/>
        <dbReference type="ChEBI" id="CHEBI:29067"/>
        <dbReference type="EC" id="3.5.5.1"/>
    </reaction>
</comment>
<proteinExistence type="inferred from homology"/>
<dbReference type="GeneID" id="59282663"/>
<comment type="caution">
    <text evidence="6">The sequence shown here is derived from an EMBL/GenBank/DDBJ whole genome shotgun (WGS) entry which is preliminary data.</text>
</comment>
<organism evidence="6 7">
    <name type="scientific">Letharia columbiana</name>
    <dbReference type="NCBI Taxonomy" id="112416"/>
    <lineage>
        <taxon>Eukaryota</taxon>
        <taxon>Fungi</taxon>
        <taxon>Dikarya</taxon>
        <taxon>Ascomycota</taxon>
        <taxon>Pezizomycotina</taxon>
        <taxon>Lecanoromycetes</taxon>
        <taxon>OSLEUM clade</taxon>
        <taxon>Lecanoromycetidae</taxon>
        <taxon>Lecanorales</taxon>
        <taxon>Lecanorineae</taxon>
        <taxon>Parmeliaceae</taxon>
        <taxon>Letharia</taxon>
    </lineage>
</organism>
<evidence type="ECO:0000256" key="1">
    <source>
        <dbReference type="ARBA" id="ARBA00008129"/>
    </source>
</evidence>
<evidence type="ECO:0000256" key="2">
    <source>
        <dbReference type="ARBA" id="ARBA00022801"/>
    </source>
</evidence>
<dbReference type="GO" id="GO:0000257">
    <property type="term" value="F:nitrilase activity"/>
    <property type="evidence" value="ECO:0007669"/>
    <property type="project" value="UniProtKB-EC"/>
</dbReference>
<accession>A0A8H6LA67</accession>
<sequence>MRINGQADSLKSVVDTPFGKVGGLNCWKRIKPLLRHYEYSQGVEIHVTGRSPFWKQPKDIPWPYHVTAEAESRAYQFTAFEGATFVLVCTQMLTAENEDRNKLTDRPFCEAPGRGFSMIYGPDGAPLVELLAPDEEYTLRRY</sequence>
<protein>
    <recommendedName>
        <fullName evidence="4">nitrilase</fullName>
        <ecNumber evidence="4">3.5.5.1</ecNumber>
    </recommendedName>
</protein>
<evidence type="ECO:0000313" key="6">
    <source>
        <dbReference type="EMBL" id="KAF6241191.1"/>
    </source>
</evidence>
<feature type="domain" description="CN hydrolase" evidence="5">
    <location>
        <begin position="1"/>
        <end position="142"/>
    </location>
</feature>
<evidence type="ECO:0000259" key="5">
    <source>
        <dbReference type="PROSITE" id="PS50263"/>
    </source>
</evidence>
<dbReference type="Gene3D" id="3.60.110.10">
    <property type="entry name" value="Carbon-nitrogen hydrolase"/>
    <property type="match status" value="1"/>
</dbReference>
<keyword evidence="7" id="KW-1185">Reference proteome</keyword>
<gene>
    <name evidence="6" type="ORF">HO173_000985</name>
</gene>
<dbReference type="OrthoDB" id="10250282at2759"/>